<feature type="repeat" description="ANK" evidence="22">
    <location>
        <begin position="391"/>
        <end position="423"/>
    </location>
</feature>
<keyword evidence="17" id="KW-0472">Membrane</keyword>
<organism evidence="30 31">
    <name type="scientific">Globisporangium ultimum (strain ATCC 200006 / CBS 805.95 / DAOM BR144)</name>
    <name type="common">Pythium ultimum</name>
    <dbReference type="NCBI Taxonomy" id="431595"/>
    <lineage>
        <taxon>Eukaryota</taxon>
        <taxon>Sar</taxon>
        <taxon>Stramenopiles</taxon>
        <taxon>Oomycota</taxon>
        <taxon>Peronosporomycetes</taxon>
        <taxon>Pythiales</taxon>
        <taxon>Pythiaceae</taxon>
        <taxon>Globisporangium</taxon>
    </lineage>
</organism>
<feature type="coiled-coil region" evidence="25">
    <location>
        <begin position="1019"/>
        <end position="1060"/>
    </location>
</feature>
<evidence type="ECO:0000256" key="9">
    <source>
        <dbReference type="ARBA" id="ARBA00022741"/>
    </source>
</evidence>
<evidence type="ECO:0000259" key="29">
    <source>
        <dbReference type="PROSITE" id="PS50222"/>
    </source>
</evidence>
<evidence type="ECO:0000256" key="14">
    <source>
        <dbReference type="ARBA" id="ARBA00022840"/>
    </source>
</evidence>
<dbReference type="GO" id="GO:0005886">
    <property type="term" value="C:plasma membrane"/>
    <property type="evidence" value="ECO:0007669"/>
    <property type="project" value="UniProtKB-SubCell"/>
</dbReference>
<evidence type="ECO:0000256" key="23">
    <source>
        <dbReference type="PROSITE-ProRule" id="PRU00207"/>
    </source>
</evidence>
<dbReference type="InterPro" id="IPR018247">
    <property type="entry name" value="EF_Hand_1_Ca_BS"/>
</dbReference>
<keyword evidence="6 23" id="KW-0479">Metal-binding</keyword>
<evidence type="ECO:0000256" key="5">
    <source>
        <dbReference type="ARBA" id="ARBA00022692"/>
    </source>
</evidence>
<evidence type="ECO:0000256" key="13">
    <source>
        <dbReference type="ARBA" id="ARBA00022837"/>
    </source>
</evidence>
<dbReference type="PROSITE" id="PS50222">
    <property type="entry name" value="EF_HAND_2"/>
    <property type="match status" value="2"/>
</dbReference>
<evidence type="ECO:0000259" key="27">
    <source>
        <dbReference type="PROSITE" id="PS50137"/>
    </source>
</evidence>
<feature type="zinc finger region" description="TRAF-type" evidence="23">
    <location>
        <begin position="1213"/>
        <end position="1263"/>
    </location>
</feature>
<keyword evidence="19" id="KW-1015">Disulfide bond</keyword>
<dbReference type="Gene3D" id="1.10.238.10">
    <property type="entry name" value="EF-hand"/>
    <property type="match status" value="1"/>
</dbReference>
<evidence type="ECO:0000256" key="15">
    <source>
        <dbReference type="ARBA" id="ARBA00022989"/>
    </source>
</evidence>
<keyword evidence="10 23" id="KW-0863">Zinc-finger</keyword>
<evidence type="ECO:0000256" key="24">
    <source>
        <dbReference type="PROSITE-ProRule" id="PRU00266"/>
    </source>
</evidence>
<evidence type="ECO:0000256" key="22">
    <source>
        <dbReference type="PROSITE-ProRule" id="PRU00023"/>
    </source>
</evidence>
<keyword evidence="8" id="KW-0677">Repeat</keyword>
<dbReference type="eggNOG" id="KOG4177">
    <property type="taxonomic scope" value="Eukaryota"/>
</dbReference>
<evidence type="ECO:0000259" key="26">
    <source>
        <dbReference type="PROSITE" id="PS50020"/>
    </source>
</evidence>
<dbReference type="SUPFAM" id="SSF48403">
    <property type="entry name" value="Ankyrin repeat"/>
    <property type="match status" value="1"/>
</dbReference>
<feature type="coiled-coil region" evidence="25">
    <location>
        <begin position="1107"/>
        <end position="1134"/>
    </location>
</feature>
<evidence type="ECO:0000256" key="11">
    <source>
        <dbReference type="ARBA" id="ARBA00022777"/>
    </source>
</evidence>
<keyword evidence="18" id="KW-0829">Tyrosine-protein kinase</keyword>
<dbReference type="PROSITE" id="PS50137">
    <property type="entry name" value="DS_RBD"/>
    <property type="match status" value="1"/>
</dbReference>
<dbReference type="EC" id="2.7.10.1" evidence="2"/>
<evidence type="ECO:0000256" key="20">
    <source>
        <dbReference type="ARBA" id="ARBA00023170"/>
    </source>
</evidence>
<keyword evidence="5" id="KW-0812">Transmembrane</keyword>
<evidence type="ECO:0000256" key="19">
    <source>
        <dbReference type="ARBA" id="ARBA00023157"/>
    </source>
</evidence>
<feature type="domain" description="WW" evidence="26">
    <location>
        <begin position="817"/>
        <end position="851"/>
    </location>
</feature>
<keyword evidence="21" id="KW-0325">Glycoprotein</keyword>
<dbReference type="SUPFAM" id="SSF47473">
    <property type="entry name" value="EF-hand"/>
    <property type="match status" value="1"/>
</dbReference>
<evidence type="ECO:0000256" key="1">
    <source>
        <dbReference type="ARBA" id="ARBA00004251"/>
    </source>
</evidence>
<evidence type="ECO:0000256" key="3">
    <source>
        <dbReference type="ARBA" id="ARBA00022475"/>
    </source>
</evidence>
<dbReference type="SMART" id="SM00054">
    <property type="entry name" value="EFh"/>
    <property type="match status" value="2"/>
</dbReference>
<keyword evidence="25" id="KW-0175">Coiled coil</keyword>
<protein>
    <recommendedName>
        <fullName evidence="2">receptor protein-tyrosine kinase</fullName>
        <ecNumber evidence="2">2.7.10.1</ecNumber>
    </recommendedName>
</protein>
<feature type="domain" description="EF-hand" evidence="29">
    <location>
        <begin position="21"/>
        <end position="56"/>
    </location>
</feature>
<dbReference type="EnsemblProtists" id="PYU1_T012829">
    <property type="protein sequence ID" value="PYU1_T012829"/>
    <property type="gene ID" value="PYU1_G012802"/>
</dbReference>
<accession>K3X6I0</accession>
<evidence type="ECO:0000259" key="28">
    <source>
        <dbReference type="PROSITE" id="PS50145"/>
    </source>
</evidence>
<keyword evidence="7" id="KW-0732">Signal</keyword>
<evidence type="ECO:0000313" key="31">
    <source>
        <dbReference type="Proteomes" id="UP000019132"/>
    </source>
</evidence>
<proteinExistence type="predicted"/>
<evidence type="ECO:0000313" key="30">
    <source>
        <dbReference type="EnsemblProtists" id="PYU1_T012829"/>
    </source>
</evidence>
<keyword evidence="13" id="KW-0106">Calcium</keyword>
<evidence type="ECO:0000256" key="4">
    <source>
        <dbReference type="ARBA" id="ARBA00022679"/>
    </source>
</evidence>
<evidence type="ECO:0000256" key="2">
    <source>
        <dbReference type="ARBA" id="ARBA00011902"/>
    </source>
</evidence>
<evidence type="ECO:0000256" key="6">
    <source>
        <dbReference type="ARBA" id="ARBA00022723"/>
    </source>
</evidence>
<feature type="repeat" description="ANK" evidence="22">
    <location>
        <begin position="424"/>
        <end position="456"/>
    </location>
</feature>
<feature type="domain" description="TRAF-type" evidence="28">
    <location>
        <begin position="1213"/>
        <end position="1263"/>
    </location>
</feature>
<keyword evidence="31" id="KW-1185">Reference proteome</keyword>
<dbReference type="Pfam" id="PF12796">
    <property type="entry name" value="Ank_2"/>
    <property type="match status" value="1"/>
</dbReference>
<keyword evidence="15" id="KW-1133">Transmembrane helix</keyword>
<dbReference type="PROSITE" id="PS00018">
    <property type="entry name" value="EF_HAND_1"/>
    <property type="match status" value="2"/>
</dbReference>
<dbReference type="InterPro" id="IPR001293">
    <property type="entry name" value="Znf_TRAF"/>
</dbReference>
<dbReference type="GO" id="GO:0004714">
    <property type="term" value="F:transmembrane receptor protein tyrosine kinase activity"/>
    <property type="evidence" value="ECO:0007669"/>
    <property type="project" value="UniProtKB-EC"/>
</dbReference>
<dbReference type="VEuPathDB" id="FungiDB:PYU1_G012802"/>
<dbReference type="Gene3D" id="1.25.40.20">
    <property type="entry name" value="Ankyrin repeat-containing domain"/>
    <property type="match status" value="2"/>
</dbReference>
<dbReference type="InterPro" id="IPR014720">
    <property type="entry name" value="dsRBD_dom"/>
</dbReference>
<evidence type="ECO:0000256" key="17">
    <source>
        <dbReference type="ARBA" id="ARBA00023136"/>
    </source>
</evidence>
<dbReference type="EMBL" id="GL376581">
    <property type="status" value="NOT_ANNOTATED_CDS"/>
    <property type="molecule type" value="Genomic_DNA"/>
</dbReference>
<dbReference type="InterPro" id="IPR055163">
    <property type="entry name" value="ALK/LTK-like_GRD"/>
</dbReference>
<dbReference type="PROSITE" id="PS50145">
    <property type="entry name" value="ZF_TRAF"/>
    <property type="match status" value="1"/>
</dbReference>
<dbReference type="GO" id="GO:0005509">
    <property type="term" value="F:calcium ion binding"/>
    <property type="evidence" value="ECO:0007669"/>
    <property type="project" value="InterPro"/>
</dbReference>
<dbReference type="OMA" id="ALCRWGC"/>
<evidence type="ECO:0000256" key="10">
    <source>
        <dbReference type="ARBA" id="ARBA00022771"/>
    </source>
</evidence>
<reference evidence="30" key="3">
    <citation type="submission" date="2015-02" db="UniProtKB">
        <authorList>
            <consortium name="EnsemblProtists"/>
        </authorList>
    </citation>
    <scope>IDENTIFICATION</scope>
    <source>
        <strain evidence="30">DAOM BR144</strain>
    </source>
</reference>
<dbReference type="GO" id="GO:0008270">
    <property type="term" value="F:zinc ion binding"/>
    <property type="evidence" value="ECO:0007669"/>
    <property type="project" value="UniProtKB-KW"/>
</dbReference>
<dbReference type="PANTHER" id="PTHR24198">
    <property type="entry name" value="ANKYRIN REPEAT AND PROTEIN KINASE DOMAIN-CONTAINING PROTEIN"/>
    <property type="match status" value="1"/>
</dbReference>
<keyword evidence="3" id="KW-1003">Cell membrane</keyword>
<dbReference type="PANTHER" id="PTHR24198:SF165">
    <property type="entry name" value="ANKYRIN REPEAT-CONTAINING PROTEIN-RELATED"/>
    <property type="match status" value="1"/>
</dbReference>
<evidence type="ECO:0000256" key="16">
    <source>
        <dbReference type="ARBA" id="ARBA00023043"/>
    </source>
</evidence>
<dbReference type="InterPro" id="IPR001202">
    <property type="entry name" value="WW_dom"/>
</dbReference>
<dbReference type="PROSITE" id="PS50020">
    <property type="entry name" value="WW_DOMAIN_2"/>
    <property type="match status" value="1"/>
</dbReference>
<dbReference type="PROSITE" id="PS50088">
    <property type="entry name" value="ANK_REPEAT"/>
    <property type="match status" value="2"/>
</dbReference>
<dbReference type="SMART" id="SM00248">
    <property type="entry name" value="ANK"/>
    <property type="match status" value="4"/>
</dbReference>
<keyword evidence="9" id="KW-0547">Nucleotide-binding</keyword>
<dbReference type="STRING" id="431595.K3X6I0"/>
<dbReference type="Gene3D" id="3.30.160.20">
    <property type="match status" value="1"/>
</dbReference>
<dbReference type="Proteomes" id="UP000019132">
    <property type="component" value="Unassembled WGS sequence"/>
</dbReference>
<keyword evidence="12 23" id="KW-0862">Zinc</keyword>
<keyword evidence="11" id="KW-0418">Kinase</keyword>
<evidence type="ECO:0000256" key="25">
    <source>
        <dbReference type="SAM" id="Coils"/>
    </source>
</evidence>
<dbReference type="GO" id="GO:0003723">
    <property type="term" value="F:RNA binding"/>
    <property type="evidence" value="ECO:0007669"/>
    <property type="project" value="UniProtKB-UniRule"/>
</dbReference>
<dbReference type="InterPro" id="IPR002048">
    <property type="entry name" value="EF_hand_dom"/>
</dbReference>
<feature type="domain" description="DRBM" evidence="27">
    <location>
        <begin position="109"/>
        <end position="187"/>
    </location>
</feature>
<dbReference type="InterPro" id="IPR036770">
    <property type="entry name" value="Ankyrin_rpt-contain_sf"/>
</dbReference>
<name>K3X6I0_GLOUD</name>
<reference evidence="31" key="2">
    <citation type="submission" date="2010-04" db="EMBL/GenBank/DDBJ databases">
        <authorList>
            <person name="Buell R."/>
            <person name="Hamilton J."/>
            <person name="Hostetler J."/>
        </authorList>
    </citation>
    <scope>NUCLEOTIDE SEQUENCE [LARGE SCALE GENOMIC DNA]</scope>
    <source>
        <strain evidence="31">DAOM:BR144</strain>
    </source>
</reference>
<keyword evidence="16 22" id="KW-0040">ANK repeat</keyword>
<feature type="domain" description="EF-hand" evidence="29">
    <location>
        <begin position="57"/>
        <end position="92"/>
    </location>
</feature>
<evidence type="ECO:0000256" key="8">
    <source>
        <dbReference type="ARBA" id="ARBA00022737"/>
    </source>
</evidence>
<dbReference type="HOGENOM" id="CLU_001694_0_0_1"/>
<dbReference type="SUPFAM" id="SSF54768">
    <property type="entry name" value="dsRNA-binding domain-like"/>
    <property type="match status" value="1"/>
</dbReference>
<dbReference type="PROSITE" id="PS50297">
    <property type="entry name" value="ANK_REP_REGION"/>
    <property type="match status" value="2"/>
</dbReference>
<dbReference type="InParanoid" id="K3X6I0"/>
<comment type="subcellular location">
    <subcellularLocation>
        <location evidence="1">Cell membrane</location>
        <topology evidence="1">Single-pass type I membrane protein</topology>
    </subcellularLocation>
</comment>
<dbReference type="InterPro" id="IPR002110">
    <property type="entry name" value="Ankyrin_rpt"/>
</dbReference>
<dbReference type="GO" id="GO:0005524">
    <property type="term" value="F:ATP binding"/>
    <property type="evidence" value="ECO:0007669"/>
    <property type="project" value="UniProtKB-KW"/>
</dbReference>
<reference evidence="31" key="1">
    <citation type="journal article" date="2010" name="Genome Biol.">
        <title>Genome sequence of the necrotrophic plant pathogen Pythium ultimum reveals original pathogenicity mechanisms and effector repertoire.</title>
        <authorList>
            <person name="Levesque C.A."/>
            <person name="Brouwer H."/>
            <person name="Cano L."/>
            <person name="Hamilton J.P."/>
            <person name="Holt C."/>
            <person name="Huitema E."/>
            <person name="Raffaele S."/>
            <person name="Robideau G.P."/>
            <person name="Thines M."/>
            <person name="Win J."/>
            <person name="Zerillo M.M."/>
            <person name="Beakes G.W."/>
            <person name="Boore J.L."/>
            <person name="Busam D."/>
            <person name="Dumas B."/>
            <person name="Ferriera S."/>
            <person name="Fuerstenberg S.I."/>
            <person name="Gachon C.M."/>
            <person name="Gaulin E."/>
            <person name="Govers F."/>
            <person name="Grenville-Briggs L."/>
            <person name="Horner N."/>
            <person name="Hostetler J."/>
            <person name="Jiang R.H."/>
            <person name="Johnson J."/>
            <person name="Krajaejun T."/>
            <person name="Lin H."/>
            <person name="Meijer H.J."/>
            <person name="Moore B."/>
            <person name="Morris P."/>
            <person name="Phuntmart V."/>
            <person name="Puiu D."/>
            <person name="Shetty J."/>
            <person name="Stajich J.E."/>
            <person name="Tripathy S."/>
            <person name="Wawra S."/>
            <person name="van West P."/>
            <person name="Whitty B.R."/>
            <person name="Coutinho P.M."/>
            <person name="Henrissat B."/>
            <person name="Martin F."/>
            <person name="Thomas P.D."/>
            <person name="Tyler B.M."/>
            <person name="De Vries R.P."/>
            <person name="Kamoun S."/>
            <person name="Yandell M."/>
            <person name="Tisserat N."/>
            <person name="Buell C.R."/>
        </authorList>
    </citation>
    <scope>NUCLEOTIDE SEQUENCE</scope>
    <source>
        <strain evidence="31">DAOM:BR144</strain>
    </source>
</reference>
<evidence type="ECO:0000256" key="18">
    <source>
        <dbReference type="ARBA" id="ARBA00023137"/>
    </source>
</evidence>
<dbReference type="Pfam" id="PF12810">
    <property type="entry name" value="ALK_LTK_GRD"/>
    <property type="match status" value="1"/>
</dbReference>
<evidence type="ECO:0000256" key="7">
    <source>
        <dbReference type="ARBA" id="ARBA00022729"/>
    </source>
</evidence>
<dbReference type="Pfam" id="PF13499">
    <property type="entry name" value="EF-hand_7"/>
    <property type="match status" value="1"/>
</dbReference>
<evidence type="ECO:0000256" key="12">
    <source>
        <dbReference type="ARBA" id="ARBA00022833"/>
    </source>
</evidence>
<evidence type="ECO:0000256" key="21">
    <source>
        <dbReference type="ARBA" id="ARBA00023180"/>
    </source>
</evidence>
<keyword evidence="20" id="KW-0675">Receptor</keyword>
<keyword evidence="4" id="KW-0808">Transferase</keyword>
<sequence>MAANNAVVEIPLEYRSHFSASQAEELISQFQQSDADGSGAIDEQEFRALLSRMAIIVTDTEAAELVDSIDTDGNGFIDFRELVGMVIRIKTGDERFRGLKKFVDALDTTPIALLEREAKKFGLQIVYQLIEERKATASTPPQFVMELTISGKWCGGAKGVEKLQAIGKTTRDAKFKAAEAGIVRVKKLKPGLAYELGFLPPEWETWLFENLERGGKIKKLLQILSQKGFSPANSNLLMQKISTRVSSYRLRARRSAPTSMYYQEDTEKKSRMGESKVARVPANTLHPQWAHWSQQELERGIHGRIVLDELIAFGYDPEKNPLFTQSLLRSASNTKSRDSPLKVNNNNAMTTDRGGFTFLRCLEEGNQSEVELFVFAGQYVNARLVDTNSHVERTPLHIACRHGHAQIVRFLLKRGAEVDLVDEFCRTPLMVAARSSYFDICEALLQHGASIFNVDNLHNTPLHMAAYGGCAKIVDLVLRVHNNAMLLLFANLPQQRGVSYGSLLQTAYDTIMKRKLRDNERRRFHISWVLDAALWMHHQIFDTEQEKQSGDSATARIRTPPAPQKHFMDHLLERYHGRLMKRAADDEEDGENTENQGKYTDKDVIDWISLAEMTFYVDKCLREMYKHLCNKQGRTALHIACDENLVCTHELAIQCLVDKHGCSPLVQDHSGKQPAELVLSFRGRPGSPKGDVALEMTHIHNREERVRLKKERDETERIATHRRIWQEAVETVAQDFNDLETLEKTKKLVKLQADMTKKQEINGWNVYEEPLSRNRLFENVRSGFVQRQVPAQILATSTERLGWKEKLVLSSHFVERNRLQSEWEVHRVNSTDVYFFFNSERMHCQWVKPKEVPSEWRTKRIFDTDEQFEDEEDQASLVVKFSGDATAIMKDAARGRQLGPWRECTCFDVTFYFHEETQRIALDKPPEVLQHESFWYAYALIRERSEEIEEHRGGWRRYYDAVTSHTFFYDEFSGDCIHDTYATSEFLAGIHKSRPKPRFALTKEELQWRKEEEEWKSALQRARQRDEQKKEMAVQAEREVQQAEELSEELQKAIKKLEMSVTSEHLHEDAGKGLAYVDARYRRELAIFLKAQEDGLLTSINPARPNARDEIARSERLERELDDNEQESATIEDIDANRPNRERRRVSRLVYRTVERMKLDLELCRWGCARWFPRVRSLEVHEREECERRRMVCRLGCGLVKEHHQWRQMVYDHEAENQTFCDSRIVYCPRDCGVWMPHLELDRHMRELCMKRPVGDLRCRLGCGMVYQGGAHQLLTLEQTRIAHEQDDCPLRKVECTWPKCKTIIMAKERNAHRHNHLISSGVVSFLTAEVHEYKVPKDMKLLKIQAWGAGGGSGHLKSQMVGHGGGGAFVEGICKVFPGETLYISIGSGGSSGKYARLKQCEYEEERKAEPTGMDETTLTKKSKRIETLVGVANGGYPGGGRGHSGNKECACGGGGGFTSVYRESAYGVEYLLIAAGGGGGGTCRHGDGGGALKARQIKDGDEMRTGRPGGDTFGGHAGECDEHNPICRFLGTDGISMQGGDGAEFGGGGGGGLFGGGGGGFAPGIVGGGGGGSSFVNVPLFEAKSVHVEPGDAVLPGGMRENPPQSVRVAYWDVVDGVVGEGGTSTVASLENGNHGGVRLARPGFFNDMKFHR</sequence>
<dbReference type="InterPro" id="IPR011992">
    <property type="entry name" value="EF-hand-dom_pair"/>
</dbReference>
<keyword evidence="14" id="KW-0067">ATP-binding</keyword>
<keyword evidence="24" id="KW-0694">RNA-binding</keyword>
<dbReference type="CDD" id="cd00051">
    <property type="entry name" value="EFh"/>
    <property type="match status" value="1"/>
</dbReference>